<dbReference type="InterPro" id="IPR013919">
    <property type="entry name" value="Pex16"/>
</dbReference>
<protein>
    <recommendedName>
        <fullName evidence="2">Peroxisomal membrane protein PEX16</fullName>
    </recommendedName>
</protein>
<dbReference type="Proteomes" id="UP000054144">
    <property type="component" value="Unassembled WGS sequence"/>
</dbReference>
<name>A0A0D7AHZ1_9AGAR</name>
<gene>
    <name evidence="4" type="ORF">FISHEDRAFT_38767</name>
</gene>
<dbReference type="GO" id="GO:0007031">
    <property type="term" value="P:peroxisome organization"/>
    <property type="evidence" value="ECO:0007669"/>
    <property type="project" value="UniProtKB-KW"/>
</dbReference>
<sequence length="368" mass="41786">MSSSFAQYEAFLVNNVSTISTLESTLRSLTWFLPGRFKDAELVSESLSALVNIMSMYHDTLLARVVANSRAKPLIPRSLHTKFTGTWSDRNWQYKWAARVLQLIRFSELVVEMLLRRNVSSKARWRGILSLEMLKAILRFMMLKITRRPILNPPIPERDFDPAMIPQQSVEPASGSSSPTLAASSPSSSPPVTPKHLRNNRMPLPPHQLLADPPPSASYRANFVEDYLVQKALTTSAVKPALSLVKPLSGLTEWLSEVIYIIRPLVYGSSRKLSTERAIVAAFALELISRNLRRNPPSSATLERAEYAKRDRDIMWYALRGEIWNGFTRPKLESLTNGMEHIPIMSLVSAFVKDWMPLIDEYYYYTAL</sequence>
<feature type="region of interest" description="Disordered" evidence="3">
    <location>
        <begin position="167"/>
        <end position="208"/>
    </location>
</feature>
<keyword evidence="5" id="KW-1185">Reference proteome</keyword>
<keyword evidence="2" id="KW-0962">Peroxisome biogenesis</keyword>
<dbReference type="Pfam" id="PF08610">
    <property type="entry name" value="Pex16"/>
    <property type="match status" value="1"/>
</dbReference>
<evidence type="ECO:0000256" key="3">
    <source>
        <dbReference type="SAM" id="MobiDB-lite"/>
    </source>
</evidence>
<accession>A0A0D7AHZ1</accession>
<dbReference type="PANTHER" id="PTHR13299">
    <property type="entry name" value="PEROXISOMAL MEMBRANE PROTEIN PEX16"/>
    <property type="match status" value="1"/>
</dbReference>
<comment type="similarity">
    <text evidence="1 2">Belongs to the peroxin-16 family.</text>
</comment>
<feature type="compositionally biased region" description="Low complexity" evidence="3">
    <location>
        <begin position="172"/>
        <end position="187"/>
    </location>
</feature>
<proteinExistence type="inferred from homology"/>
<dbReference type="EMBL" id="KN881675">
    <property type="protein sequence ID" value="KIY50463.1"/>
    <property type="molecule type" value="Genomic_DNA"/>
</dbReference>
<dbReference type="GO" id="GO:0005778">
    <property type="term" value="C:peroxisomal membrane"/>
    <property type="evidence" value="ECO:0007669"/>
    <property type="project" value="UniProtKB-SubCell"/>
</dbReference>
<dbReference type="PANTHER" id="PTHR13299:SF0">
    <property type="entry name" value="PEROXISOMAL MEMBRANE PROTEIN PEX16"/>
    <property type="match status" value="1"/>
</dbReference>
<keyword evidence="2" id="KW-0576">Peroxisome</keyword>
<reference evidence="4 5" key="1">
    <citation type="journal article" date="2015" name="Fungal Genet. Biol.">
        <title>Evolution of novel wood decay mechanisms in Agaricales revealed by the genome sequences of Fistulina hepatica and Cylindrobasidium torrendii.</title>
        <authorList>
            <person name="Floudas D."/>
            <person name="Held B.W."/>
            <person name="Riley R."/>
            <person name="Nagy L.G."/>
            <person name="Koehler G."/>
            <person name="Ransdell A.S."/>
            <person name="Younus H."/>
            <person name="Chow J."/>
            <person name="Chiniquy J."/>
            <person name="Lipzen A."/>
            <person name="Tritt A."/>
            <person name="Sun H."/>
            <person name="Haridas S."/>
            <person name="LaButti K."/>
            <person name="Ohm R.A."/>
            <person name="Kues U."/>
            <person name="Blanchette R.A."/>
            <person name="Grigoriev I.V."/>
            <person name="Minto R.E."/>
            <person name="Hibbett D.S."/>
        </authorList>
    </citation>
    <scope>NUCLEOTIDE SEQUENCE [LARGE SCALE GENOMIC DNA]</scope>
    <source>
        <strain evidence="4 5">ATCC 64428</strain>
    </source>
</reference>
<evidence type="ECO:0000313" key="5">
    <source>
        <dbReference type="Proteomes" id="UP000054144"/>
    </source>
</evidence>
<comment type="subcellular location">
    <subcellularLocation>
        <location evidence="2">Peroxisome membrane</location>
    </subcellularLocation>
</comment>
<dbReference type="OrthoDB" id="2021143at2759"/>
<organism evidence="4 5">
    <name type="scientific">Fistulina hepatica ATCC 64428</name>
    <dbReference type="NCBI Taxonomy" id="1128425"/>
    <lineage>
        <taxon>Eukaryota</taxon>
        <taxon>Fungi</taxon>
        <taxon>Dikarya</taxon>
        <taxon>Basidiomycota</taxon>
        <taxon>Agaricomycotina</taxon>
        <taxon>Agaricomycetes</taxon>
        <taxon>Agaricomycetidae</taxon>
        <taxon>Agaricales</taxon>
        <taxon>Fistulinaceae</taxon>
        <taxon>Fistulina</taxon>
    </lineage>
</organism>
<evidence type="ECO:0000256" key="2">
    <source>
        <dbReference type="RuleBase" id="RU365003"/>
    </source>
</evidence>
<dbReference type="AlphaFoldDB" id="A0A0D7AHZ1"/>
<evidence type="ECO:0000313" key="4">
    <source>
        <dbReference type="EMBL" id="KIY50463.1"/>
    </source>
</evidence>
<evidence type="ECO:0000256" key="1">
    <source>
        <dbReference type="ARBA" id="ARBA00009505"/>
    </source>
</evidence>